<dbReference type="SUPFAM" id="SSF52540">
    <property type="entry name" value="P-loop containing nucleoside triphosphate hydrolases"/>
    <property type="match status" value="1"/>
</dbReference>
<dbReference type="Proteomes" id="UP000002009">
    <property type="component" value="Chromosome 1"/>
</dbReference>
<evidence type="ECO:0000256" key="1">
    <source>
        <dbReference type="ARBA" id="ARBA00004173"/>
    </source>
</evidence>
<evidence type="ECO:0000256" key="3">
    <source>
        <dbReference type="ARBA" id="ARBA00022946"/>
    </source>
</evidence>
<name>C1FEJ0_MICCC</name>
<dbReference type="FunCoup" id="C1FEJ0">
    <property type="interactions" value="1697"/>
</dbReference>
<dbReference type="STRING" id="296587.C1FEJ0"/>
<dbReference type="GO" id="GO:0003735">
    <property type="term" value="F:structural constituent of ribosome"/>
    <property type="evidence" value="ECO:0007669"/>
    <property type="project" value="TreeGrafter"/>
</dbReference>
<dbReference type="EMBL" id="CP001574">
    <property type="protein sequence ID" value="ACO68969.1"/>
    <property type="molecule type" value="Genomic_DNA"/>
</dbReference>
<dbReference type="Pfam" id="PF10236">
    <property type="entry name" value="DAP3"/>
    <property type="match status" value="1"/>
</dbReference>
<evidence type="ECO:0000256" key="6">
    <source>
        <dbReference type="ARBA" id="ARBA00023274"/>
    </source>
</evidence>
<dbReference type="KEGG" id="mis:MICPUN_55459"/>
<evidence type="ECO:0000256" key="4">
    <source>
        <dbReference type="ARBA" id="ARBA00022980"/>
    </source>
</evidence>
<feature type="region of interest" description="Disordered" evidence="8">
    <location>
        <begin position="92"/>
        <end position="114"/>
    </location>
</feature>
<organism evidence="9 10">
    <name type="scientific">Micromonas commoda (strain RCC299 / NOUM17 / CCMP2709)</name>
    <name type="common">Picoplanktonic green alga</name>
    <dbReference type="NCBI Taxonomy" id="296587"/>
    <lineage>
        <taxon>Eukaryota</taxon>
        <taxon>Viridiplantae</taxon>
        <taxon>Chlorophyta</taxon>
        <taxon>Mamiellophyceae</taxon>
        <taxon>Mamiellales</taxon>
        <taxon>Mamiellaceae</taxon>
        <taxon>Micromonas</taxon>
    </lineage>
</organism>
<dbReference type="InterPro" id="IPR027417">
    <property type="entry name" value="P-loop_NTPase"/>
</dbReference>
<keyword evidence="3" id="KW-0809">Transit peptide</keyword>
<dbReference type="eggNOG" id="KOG3928">
    <property type="taxonomic scope" value="Eukaryota"/>
</dbReference>
<feature type="region of interest" description="Disordered" evidence="8">
    <location>
        <begin position="126"/>
        <end position="152"/>
    </location>
</feature>
<comment type="subcellular location">
    <subcellularLocation>
        <location evidence="1">Mitochondrion</location>
    </subcellularLocation>
</comment>
<evidence type="ECO:0000256" key="8">
    <source>
        <dbReference type="SAM" id="MobiDB-lite"/>
    </source>
</evidence>
<keyword evidence="4" id="KW-0689">Ribosomal protein</keyword>
<keyword evidence="10" id="KW-1185">Reference proteome</keyword>
<accession>C1FEJ0</accession>
<comment type="similarity">
    <text evidence="2">Belongs to the mitochondrion-specific ribosomal protein mS29 family.</text>
</comment>
<dbReference type="OrthoDB" id="274828at2759"/>
<protein>
    <recommendedName>
        <fullName evidence="7">Small ribosomal subunit protein mS29</fullName>
    </recommendedName>
</protein>
<gene>
    <name evidence="9" type="ORF">MICPUN_55459</name>
</gene>
<dbReference type="Gene3D" id="3.40.50.300">
    <property type="entry name" value="P-loop containing nucleotide triphosphate hydrolases"/>
    <property type="match status" value="1"/>
</dbReference>
<dbReference type="AlphaFoldDB" id="C1FEJ0"/>
<dbReference type="GO" id="GO:0005763">
    <property type="term" value="C:mitochondrial small ribosomal subunit"/>
    <property type="evidence" value="ECO:0007669"/>
    <property type="project" value="TreeGrafter"/>
</dbReference>
<dbReference type="RefSeq" id="XP_002507711.1">
    <property type="nucleotide sequence ID" value="XM_002507665.1"/>
</dbReference>
<evidence type="ECO:0000313" key="9">
    <source>
        <dbReference type="EMBL" id="ACO68969.1"/>
    </source>
</evidence>
<evidence type="ECO:0000256" key="7">
    <source>
        <dbReference type="ARBA" id="ARBA00035140"/>
    </source>
</evidence>
<sequence>MDEKSPVNLVTGRNWGNKRTAHLSHVKMTRRLPITRALRTIQQTWSCRLKIAVTRFDVEPRNLCFLTNPAAVRSSINIVQCAADKARTSFNTSATPLSGARNDDNGSFFPSPGDNKVEITVSSDRDTEVVNPDGSPGSLLKRPPTAKYNGPLDLSLGETQHSRLRTGVDWHNSIELVDAIDSPRRTRKIDAPFTLSASSADDNTESALHDACRFRFEVTESDLVPEGLPKSLAEEFATSGTGRVMIRDVDARLWDKIQRRRSTLLHGGQGAGKTVSCVNLVARARKAGWHVLYVPSARALTIHSSYHRDDGSGMWDTPDHARLLLKWTQAALAVSSEPDPADVDAVSEGLESSDREANVVVNAALRVIENAKRRARAGSKVLFVVDEYNSLFGMTDMHEVLGPRKRGNIEAGKTRLCAALRNASDIVRSGAVYVGATSKAVQPTFQLSESLGGERGRGGSEVLEREKCQRFSTNEILGMVQHYEAAKSGLGAVHPSVDGHQLSMRLRVLTQGNGTEIRQLCAML</sequence>
<proteinExistence type="inferred from homology"/>
<reference evidence="9 10" key="1">
    <citation type="journal article" date="2009" name="Science">
        <title>Green evolution and dynamic adaptations revealed by genomes of the marine picoeukaryotes Micromonas.</title>
        <authorList>
            <person name="Worden A.Z."/>
            <person name="Lee J.H."/>
            <person name="Mock T."/>
            <person name="Rouze P."/>
            <person name="Simmons M.P."/>
            <person name="Aerts A.L."/>
            <person name="Allen A.E."/>
            <person name="Cuvelier M.L."/>
            <person name="Derelle E."/>
            <person name="Everett M.V."/>
            <person name="Foulon E."/>
            <person name="Grimwood J."/>
            <person name="Gundlach H."/>
            <person name="Henrissat B."/>
            <person name="Napoli C."/>
            <person name="McDonald S.M."/>
            <person name="Parker M.S."/>
            <person name="Rombauts S."/>
            <person name="Salamov A."/>
            <person name="Von Dassow P."/>
            <person name="Badger J.H."/>
            <person name="Coutinho P.M."/>
            <person name="Demir E."/>
            <person name="Dubchak I."/>
            <person name="Gentemann C."/>
            <person name="Eikrem W."/>
            <person name="Gready J.E."/>
            <person name="John U."/>
            <person name="Lanier W."/>
            <person name="Lindquist E.A."/>
            <person name="Lucas S."/>
            <person name="Mayer K.F."/>
            <person name="Moreau H."/>
            <person name="Not F."/>
            <person name="Otillar R."/>
            <person name="Panaud O."/>
            <person name="Pangilinan J."/>
            <person name="Paulsen I."/>
            <person name="Piegu B."/>
            <person name="Poliakov A."/>
            <person name="Robbens S."/>
            <person name="Schmutz J."/>
            <person name="Toulza E."/>
            <person name="Wyss T."/>
            <person name="Zelensky A."/>
            <person name="Zhou K."/>
            <person name="Armbrust E.V."/>
            <person name="Bhattacharya D."/>
            <person name="Goodenough U.W."/>
            <person name="Van de Peer Y."/>
            <person name="Grigoriev I.V."/>
        </authorList>
    </citation>
    <scope>NUCLEOTIDE SEQUENCE [LARGE SCALE GENOMIC DNA]</scope>
    <source>
        <strain evidence="10">RCC299 / NOUM17</strain>
    </source>
</reference>
<dbReference type="PANTHER" id="PTHR12810:SF0">
    <property type="entry name" value="SMALL RIBOSOMAL SUBUNIT PROTEIN MS29"/>
    <property type="match status" value="1"/>
</dbReference>
<dbReference type="PANTHER" id="PTHR12810">
    <property type="entry name" value="MITOCHONDRIAL 28S RIBOSOMAL PROTEIN S29"/>
    <property type="match status" value="1"/>
</dbReference>
<evidence type="ECO:0000256" key="5">
    <source>
        <dbReference type="ARBA" id="ARBA00023128"/>
    </source>
</evidence>
<dbReference type="InterPro" id="IPR019368">
    <property type="entry name" value="Ribosomal_mS29"/>
</dbReference>
<keyword evidence="6" id="KW-0687">Ribonucleoprotein</keyword>
<dbReference type="GeneID" id="8250243"/>
<evidence type="ECO:0000256" key="2">
    <source>
        <dbReference type="ARBA" id="ARBA00009863"/>
    </source>
</evidence>
<evidence type="ECO:0000313" key="10">
    <source>
        <dbReference type="Proteomes" id="UP000002009"/>
    </source>
</evidence>
<dbReference type="InParanoid" id="C1FEJ0"/>
<keyword evidence="5" id="KW-0496">Mitochondrion</keyword>